<gene>
    <name evidence="1" type="ORF">S12H4_10828</name>
</gene>
<dbReference type="EMBL" id="BARW01004720">
    <property type="protein sequence ID" value="GAI65954.1"/>
    <property type="molecule type" value="Genomic_DNA"/>
</dbReference>
<protein>
    <submittedName>
        <fullName evidence="1">Uncharacterized protein</fullName>
    </submittedName>
</protein>
<accession>X1SDW8</accession>
<comment type="caution">
    <text evidence="1">The sequence shown here is derived from an EMBL/GenBank/DDBJ whole genome shotgun (WGS) entry which is preliminary data.</text>
</comment>
<evidence type="ECO:0000313" key="1">
    <source>
        <dbReference type="EMBL" id="GAI65954.1"/>
    </source>
</evidence>
<reference evidence="1" key="1">
    <citation type="journal article" date="2014" name="Front. Microbiol.">
        <title>High frequency of phylogenetically diverse reductive dehalogenase-homologous genes in deep subseafloor sedimentary metagenomes.</title>
        <authorList>
            <person name="Kawai M."/>
            <person name="Futagami T."/>
            <person name="Toyoda A."/>
            <person name="Takaki Y."/>
            <person name="Nishi S."/>
            <person name="Hori S."/>
            <person name="Arai W."/>
            <person name="Tsubouchi T."/>
            <person name="Morono Y."/>
            <person name="Uchiyama I."/>
            <person name="Ito T."/>
            <person name="Fujiyama A."/>
            <person name="Inagaki F."/>
            <person name="Takami H."/>
        </authorList>
    </citation>
    <scope>NUCLEOTIDE SEQUENCE</scope>
    <source>
        <strain evidence="1">Expedition CK06-06</strain>
    </source>
</reference>
<organism evidence="1">
    <name type="scientific">marine sediment metagenome</name>
    <dbReference type="NCBI Taxonomy" id="412755"/>
    <lineage>
        <taxon>unclassified sequences</taxon>
        <taxon>metagenomes</taxon>
        <taxon>ecological metagenomes</taxon>
    </lineage>
</organism>
<dbReference type="AlphaFoldDB" id="X1SDW8"/>
<sequence length="107" mass="12129">MPYVVVTGWYPTDIEKEITPKYFEMVKQYPFDRSLGKETIPVAISTNKKGVKALAVMDVKEGKLQDALNWASKRMVFLQSIKGWEYKIRVWSTIGEALELTGISSPG</sequence>
<proteinExistence type="predicted"/>
<name>X1SDW8_9ZZZZ</name>